<evidence type="ECO:0000256" key="7">
    <source>
        <dbReference type="ARBA" id="ARBA00022723"/>
    </source>
</evidence>
<comment type="cofactor">
    <cofactor evidence="2">
        <name>Mg(2+)</name>
        <dbReference type="ChEBI" id="CHEBI:18420"/>
    </cofactor>
</comment>
<dbReference type="SUPFAM" id="SSF144052">
    <property type="entry name" value="Thermophilic metalloprotease-like"/>
    <property type="match status" value="1"/>
</dbReference>
<dbReference type="GO" id="GO:0004177">
    <property type="term" value="F:aminopeptidase activity"/>
    <property type="evidence" value="ECO:0007669"/>
    <property type="project" value="UniProtKB-KW"/>
</dbReference>
<dbReference type="GO" id="GO:0008237">
    <property type="term" value="F:metallopeptidase activity"/>
    <property type="evidence" value="ECO:0007669"/>
    <property type="project" value="UniProtKB-KW"/>
</dbReference>
<evidence type="ECO:0000256" key="9">
    <source>
        <dbReference type="ARBA" id="ARBA00023049"/>
    </source>
</evidence>
<evidence type="ECO:0000256" key="4">
    <source>
        <dbReference type="ARBA" id="ARBA00008236"/>
    </source>
</evidence>
<evidence type="ECO:0000256" key="5">
    <source>
        <dbReference type="ARBA" id="ARBA00022438"/>
    </source>
</evidence>
<dbReference type="InterPro" id="IPR052170">
    <property type="entry name" value="M29_Exopeptidase"/>
</dbReference>
<keyword evidence="6" id="KW-0645">Protease</keyword>
<comment type="similarity">
    <text evidence="4">Belongs to the peptidase M29 family.</text>
</comment>
<keyword evidence="8" id="KW-0378">Hydrolase</keyword>
<keyword evidence="5 10" id="KW-0031">Aminopeptidase</keyword>
<reference evidence="10" key="1">
    <citation type="submission" date="2021-02" db="EMBL/GenBank/DDBJ databases">
        <title>Rhodobacter shimadae sp. nov., an aerobic anoxygenic phototrophic bacterium isolated from a hot spring.</title>
        <authorList>
            <person name="Muramatsu S."/>
            <person name="Haruta S."/>
            <person name="Hirose S."/>
            <person name="Hanada S."/>
        </authorList>
    </citation>
    <scope>NUCLEOTIDE SEQUENCE</scope>
    <source>
        <strain evidence="10">N10</strain>
    </source>
</reference>
<evidence type="ECO:0000256" key="8">
    <source>
        <dbReference type="ARBA" id="ARBA00022801"/>
    </source>
</evidence>
<accession>A0A8G1ECR3</accession>
<dbReference type="GO" id="GO:0046872">
    <property type="term" value="F:metal ion binding"/>
    <property type="evidence" value="ECO:0007669"/>
    <property type="project" value="UniProtKB-KW"/>
</dbReference>
<dbReference type="PRINTS" id="PR00919">
    <property type="entry name" value="THERMOPTASE"/>
</dbReference>
<evidence type="ECO:0000256" key="6">
    <source>
        <dbReference type="ARBA" id="ARBA00022670"/>
    </source>
</evidence>
<proteinExistence type="inferred from homology"/>
<dbReference type="GO" id="GO:0006508">
    <property type="term" value="P:proteolysis"/>
    <property type="evidence" value="ECO:0007669"/>
    <property type="project" value="UniProtKB-KW"/>
</dbReference>
<keyword evidence="9" id="KW-0482">Metalloprotease</keyword>
<sequence>MTDSDASHPSTFAGLAEPGRVDPVRLDRLAEVAVKVGLNIQPGQDLILTAPVAALPLVRRVAVHAYRAGAGLVTPILSDEQVVLARYSEARPESFDHAAGWLFSGMAAAFGEGAARMAIAGDNPMMLSGQDSEAVARANKANSHAYRPAMERITGFDINWSICAYPTAAWARLVFPDLPEPEAVARLANAVFRASRLDGPDPVAAWAEHNANLMARRRWLNGHDFQALHFRGPGTDLTVGLAEGHEWMGGASTAKNGVTCNPNIPTEEVFTTPHALRCEGYVRATKPLSYMGTLIENIEVQFSQGVIVEAKATKGEAVLQKMISSDEGARRLGEVALVPHSSPISQSGILFYNTLFDENAACHIALGQCYAKCFRGGTSMGAEEIRQRGGNSSIIHVDWMIGGPETDIDGITASGGRVPVFRGGEWA</sequence>
<evidence type="ECO:0000256" key="2">
    <source>
        <dbReference type="ARBA" id="ARBA00001946"/>
    </source>
</evidence>
<dbReference type="KEGG" id="nsm:JO391_04185"/>
<name>A0A8G1ECR3_9RHOB</name>
<protein>
    <submittedName>
        <fullName evidence="10">Aminopeptidase</fullName>
    </submittedName>
</protein>
<comment type="cofactor">
    <cofactor evidence="1">
        <name>Co(2+)</name>
        <dbReference type="ChEBI" id="CHEBI:48828"/>
    </cofactor>
</comment>
<dbReference type="Pfam" id="PF02073">
    <property type="entry name" value="Peptidase_M29"/>
    <property type="match status" value="1"/>
</dbReference>
<comment type="cofactor">
    <cofactor evidence="3">
        <name>Zn(2+)</name>
        <dbReference type="ChEBI" id="CHEBI:29105"/>
    </cofactor>
</comment>
<keyword evidence="7" id="KW-0479">Metal-binding</keyword>
<dbReference type="RefSeq" id="WP_220662939.1">
    <property type="nucleotide sequence ID" value="NZ_CP069370.1"/>
</dbReference>
<organism evidence="10 11">
    <name type="scientific">Neotabrizicola shimadae</name>
    <dbReference type="NCBI Taxonomy" id="2807096"/>
    <lineage>
        <taxon>Bacteria</taxon>
        <taxon>Pseudomonadati</taxon>
        <taxon>Pseudomonadota</taxon>
        <taxon>Alphaproteobacteria</taxon>
        <taxon>Rhodobacterales</taxon>
        <taxon>Paracoccaceae</taxon>
        <taxon>Neotabrizicola</taxon>
    </lineage>
</organism>
<evidence type="ECO:0000313" key="11">
    <source>
        <dbReference type="Proteomes" id="UP000826300"/>
    </source>
</evidence>
<keyword evidence="11" id="KW-1185">Reference proteome</keyword>
<dbReference type="Proteomes" id="UP000826300">
    <property type="component" value="Chromosome"/>
</dbReference>
<evidence type="ECO:0000313" key="10">
    <source>
        <dbReference type="EMBL" id="QYZ70722.1"/>
    </source>
</evidence>
<dbReference type="EMBL" id="CP069370">
    <property type="protein sequence ID" value="QYZ70722.1"/>
    <property type="molecule type" value="Genomic_DNA"/>
</dbReference>
<gene>
    <name evidence="10" type="ORF">JO391_04185</name>
</gene>
<dbReference type="InterPro" id="IPR000787">
    <property type="entry name" value="Peptidase_M29"/>
</dbReference>
<evidence type="ECO:0000256" key="1">
    <source>
        <dbReference type="ARBA" id="ARBA00001941"/>
    </source>
</evidence>
<dbReference type="PANTHER" id="PTHR34448">
    <property type="entry name" value="AMINOPEPTIDASE"/>
    <property type="match status" value="1"/>
</dbReference>
<dbReference type="PANTHER" id="PTHR34448:SF3">
    <property type="entry name" value="AMINOPEPTIDASE AMPS"/>
    <property type="match status" value="1"/>
</dbReference>
<dbReference type="Gene3D" id="3.40.1830.10">
    <property type="entry name" value="Thermophilic metalloprotease (M29)"/>
    <property type="match status" value="1"/>
</dbReference>
<dbReference type="InterPro" id="IPR035097">
    <property type="entry name" value="M29_N-terminal"/>
</dbReference>
<dbReference type="AlphaFoldDB" id="A0A8G1ECR3"/>
<evidence type="ECO:0000256" key="3">
    <source>
        <dbReference type="ARBA" id="ARBA00001947"/>
    </source>
</evidence>